<reference evidence="1" key="1">
    <citation type="submission" date="2024-12" db="EMBL/GenBank/DDBJ databases">
        <title>Comparative genomics and development of molecular markers within Purpureocillium lilacinum and among Purpureocillium species.</title>
        <authorList>
            <person name="Yeh Z.-Y."/>
            <person name="Ni N.-T."/>
            <person name="Lo P.-H."/>
            <person name="Mushyakhwo K."/>
            <person name="Lin C.-F."/>
            <person name="Nai Y.-S."/>
        </authorList>
    </citation>
    <scope>NUCLEOTIDE SEQUENCE</scope>
    <source>
        <strain evidence="1">NCHU-NPUST-175</strain>
    </source>
</reference>
<dbReference type="EMBL" id="JBGNUJ010000012">
    <property type="protein sequence ID" value="KAL3952861.1"/>
    <property type="molecule type" value="Genomic_DNA"/>
</dbReference>
<evidence type="ECO:0000313" key="1">
    <source>
        <dbReference type="EMBL" id="KAL3952861.1"/>
    </source>
</evidence>
<accession>A0ACC4D903</accession>
<name>A0ACC4D903_PURLI</name>
<comment type="caution">
    <text evidence="1">The sequence shown here is derived from an EMBL/GenBank/DDBJ whole genome shotgun (WGS) entry which is preliminary data.</text>
</comment>
<protein>
    <submittedName>
        <fullName evidence="1">Uncharacterized protein</fullName>
    </submittedName>
</protein>
<keyword evidence="2" id="KW-1185">Reference proteome</keyword>
<evidence type="ECO:0000313" key="2">
    <source>
        <dbReference type="Proteomes" id="UP001638806"/>
    </source>
</evidence>
<proteinExistence type="predicted"/>
<dbReference type="Proteomes" id="UP001638806">
    <property type="component" value="Unassembled WGS sequence"/>
</dbReference>
<organism evidence="1 2">
    <name type="scientific">Purpureocillium lilacinum</name>
    <name type="common">Paecilomyces lilacinus</name>
    <dbReference type="NCBI Taxonomy" id="33203"/>
    <lineage>
        <taxon>Eukaryota</taxon>
        <taxon>Fungi</taxon>
        <taxon>Dikarya</taxon>
        <taxon>Ascomycota</taxon>
        <taxon>Pezizomycotina</taxon>
        <taxon>Sordariomycetes</taxon>
        <taxon>Hypocreomycetidae</taxon>
        <taxon>Hypocreales</taxon>
        <taxon>Ophiocordycipitaceae</taxon>
        <taxon>Purpureocillium</taxon>
    </lineage>
</organism>
<gene>
    <name evidence="1" type="ORF">ACCO45_012804</name>
</gene>
<sequence>MKFITVAFFTLLTGALAAPQAGILSDDEKRDVAARGFDGAAVHEVDGRHVGDAVALEGRDFNAKEDGELEARVPKKKKGKGKKGKGKKKAAKAATTTAAAAAANTVVNTAAN</sequence>